<evidence type="ECO:0000313" key="4">
    <source>
        <dbReference type="Proteomes" id="UP000515663"/>
    </source>
</evidence>
<dbReference type="Pfam" id="PF13646">
    <property type="entry name" value="HEAT_2"/>
    <property type="match status" value="1"/>
</dbReference>
<dbReference type="SMART" id="SM00567">
    <property type="entry name" value="EZ_HEAT"/>
    <property type="match status" value="3"/>
</dbReference>
<dbReference type="PANTHER" id="PTHR30204">
    <property type="entry name" value="REDOX-CYCLING DRUG-SENSING TRANSCRIPTIONAL ACTIVATOR SOXR"/>
    <property type="match status" value="1"/>
</dbReference>
<dbReference type="Gene3D" id="1.25.10.10">
    <property type="entry name" value="Leucine-rich Repeat Variant"/>
    <property type="match status" value="2"/>
</dbReference>
<evidence type="ECO:0000313" key="3">
    <source>
        <dbReference type="EMBL" id="QMT02913.1"/>
    </source>
</evidence>
<dbReference type="PROSITE" id="PS50937">
    <property type="entry name" value="HTH_MERR_2"/>
    <property type="match status" value="1"/>
</dbReference>
<dbReference type="PROSITE" id="PS00552">
    <property type="entry name" value="HTH_MERR_1"/>
    <property type="match status" value="1"/>
</dbReference>
<dbReference type="InterPro" id="IPR009061">
    <property type="entry name" value="DNA-bd_dom_put_sf"/>
</dbReference>
<dbReference type="EMBL" id="CP059491">
    <property type="protein sequence ID" value="QMT02913.1"/>
    <property type="molecule type" value="Genomic_DNA"/>
</dbReference>
<dbReference type="Gene3D" id="1.10.1660.10">
    <property type="match status" value="1"/>
</dbReference>
<dbReference type="SUPFAM" id="SSF48371">
    <property type="entry name" value="ARM repeat"/>
    <property type="match status" value="1"/>
</dbReference>
<dbReference type="PANTHER" id="PTHR30204:SF93">
    <property type="entry name" value="HTH MERR-TYPE DOMAIN-CONTAINING PROTEIN"/>
    <property type="match status" value="1"/>
</dbReference>
<evidence type="ECO:0000256" key="1">
    <source>
        <dbReference type="ARBA" id="ARBA00023125"/>
    </source>
</evidence>
<dbReference type="InterPro" id="IPR004155">
    <property type="entry name" value="PBS_lyase_HEAT"/>
</dbReference>
<keyword evidence="4" id="KW-1185">Reference proteome</keyword>
<keyword evidence="1" id="KW-0238">DNA-binding</keyword>
<proteinExistence type="predicted"/>
<dbReference type="PRINTS" id="PR00040">
    <property type="entry name" value="HTHMERR"/>
</dbReference>
<name>A0A7D7RSA5_9ACTN</name>
<protein>
    <submittedName>
        <fullName evidence="3">HEAT repeat domain-containing protein</fullName>
    </submittedName>
</protein>
<dbReference type="InterPro" id="IPR047057">
    <property type="entry name" value="MerR_fam"/>
</dbReference>
<organism evidence="3 4">
    <name type="scientific">Gordonia jinghuaiqii</name>
    <dbReference type="NCBI Taxonomy" id="2758710"/>
    <lineage>
        <taxon>Bacteria</taxon>
        <taxon>Bacillati</taxon>
        <taxon>Actinomycetota</taxon>
        <taxon>Actinomycetes</taxon>
        <taxon>Mycobacteriales</taxon>
        <taxon>Gordoniaceae</taxon>
        <taxon>Gordonia</taxon>
    </lineage>
</organism>
<dbReference type="Proteomes" id="UP000515663">
    <property type="component" value="Chromosome"/>
</dbReference>
<dbReference type="SUPFAM" id="SSF46955">
    <property type="entry name" value="Putative DNA-binding domain"/>
    <property type="match status" value="1"/>
</dbReference>
<accession>A0A7D7RSA5</accession>
<dbReference type="RefSeq" id="WP_219851090.1">
    <property type="nucleotide sequence ID" value="NZ_CP059491.1"/>
</dbReference>
<dbReference type="GO" id="GO:0003700">
    <property type="term" value="F:DNA-binding transcription factor activity"/>
    <property type="evidence" value="ECO:0007669"/>
    <property type="project" value="InterPro"/>
</dbReference>
<dbReference type="InterPro" id="IPR000551">
    <property type="entry name" value="MerR-type_HTH_dom"/>
</dbReference>
<dbReference type="InterPro" id="IPR011989">
    <property type="entry name" value="ARM-like"/>
</dbReference>
<dbReference type="Pfam" id="PF13411">
    <property type="entry name" value="MerR_1"/>
    <property type="match status" value="1"/>
</dbReference>
<gene>
    <name evidence="3" type="ORF">H1R19_07260</name>
</gene>
<reference evidence="4" key="1">
    <citation type="submission" date="2020-07" db="EMBL/GenBank/DDBJ databases">
        <title>novel species isolated from the respiratory tract of Marmot.</title>
        <authorList>
            <person name="Zhang G."/>
        </authorList>
    </citation>
    <scope>NUCLEOTIDE SEQUENCE [LARGE SCALE GENOMIC DNA]</scope>
    <source>
        <strain evidence="4">686</strain>
    </source>
</reference>
<evidence type="ECO:0000259" key="2">
    <source>
        <dbReference type="PROSITE" id="PS50937"/>
    </source>
</evidence>
<dbReference type="KEGG" id="gji:H1R19_07260"/>
<dbReference type="SMART" id="SM00422">
    <property type="entry name" value="HTH_MERR"/>
    <property type="match status" value="1"/>
</dbReference>
<dbReference type="InterPro" id="IPR016024">
    <property type="entry name" value="ARM-type_fold"/>
</dbReference>
<dbReference type="GO" id="GO:0003677">
    <property type="term" value="F:DNA binding"/>
    <property type="evidence" value="ECO:0007669"/>
    <property type="project" value="UniProtKB-KW"/>
</dbReference>
<dbReference type="AlphaFoldDB" id="A0A7D7RSA5"/>
<sequence>MLIGEVARRSGVSSRMLRHYDAIGLVRPTGRTTGGYREYSEADIERLFHVESLRSLGLSLREAGRALDDPGFAPGALMADLIADTRARMAAEARLLERLEQVDSAGPGDWESVLGVISLLHGVRSDDPGFRQRAALASAGGDLPAVALVDALTVERDENVAGALRWALSQSGDGGLSSLAARSGDPDPEVRRRVIAAIGALDTPQIIPVLRDAVDDPDSDVRRHAALALGARGEPSAIGPLVELVAVGDRDVEAAEVLGEYPGDPSRIVEALTGRLGTDPDPAVRMRLVQALAEISGAASTSALSALTRDPDVMVARTAEVIGGHEPNRPPTPTQLDMGE</sequence>
<feature type="domain" description="HTH merR-type" evidence="2">
    <location>
        <begin position="1"/>
        <end position="69"/>
    </location>
</feature>